<reference evidence="1" key="2">
    <citation type="journal article" date="2022" name="New Phytol.">
        <title>Evolutionary transition to the ectomycorrhizal habit in the genomes of a hyperdiverse lineage of mushroom-forming fungi.</title>
        <authorList>
            <person name="Looney B."/>
            <person name="Miyauchi S."/>
            <person name="Morin E."/>
            <person name="Drula E."/>
            <person name="Courty P.E."/>
            <person name="Kohler A."/>
            <person name="Kuo A."/>
            <person name="LaButti K."/>
            <person name="Pangilinan J."/>
            <person name="Lipzen A."/>
            <person name="Riley R."/>
            <person name="Andreopoulos W."/>
            <person name="He G."/>
            <person name="Johnson J."/>
            <person name="Nolan M."/>
            <person name="Tritt A."/>
            <person name="Barry K.W."/>
            <person name="Grigoriev I.V."/>
            <person name="Nagy L.G."/>
            <person name="Hibbett D."/>
            <person name="Henrissat B."/>
            <person name="Matheny P.B."/>
            <person name="Labbe J."/>
            <person name="Martin F.M."/>
        </authorList>
    </citation>
    <scope>NUCLEOTIDE SEQUENCE</scope>
    <source>
        <strain evidence="1">HHB10654</strain>
    </source>
</reference>
<dbReference type="Proteomes" id="UP000814140">
    <property type="component" value="Unassembled WGS sequence"/>
</dbReference>
<name>A0ACB8SJH5_9AGAM</name>
<keyword evidence="2" id="KW-1185">Reference proteome</keyword>
<evidence type="ECO:0000313" key="1">
    <source>
        <dbReference type="EMBL" id="KAI0055936.1"/>
    </source>
</evidence>
<gene>
    <name evidence="1" type="ORF">BV25DRAFT_1832777</name>
</gene>
<evidence type="ECO:0000313" key="2">
    <source>
        <dbReference type="Proteomes" id="UP000814140"/>
    </source>
</evidence>
<proteinExistence type="predicted"/>
<comment type="caution">
    <text evidence="1">The sequence shown here is derived from an EMBL/GenBank/DDBJ whole genome shotgun (WGS) entry which is preliminary data.</text>
</comment>
<protein>
    <submittedName>
        <fullName evidence="1">TPR-like protein</fullName>
    </submittedName>
</protein>
<organism evidence="1 2">
    <name type="scientific">Artomyces pyxidatus</name>
    <dbReference type="NCBI Taxonomy" id="48021"/>
    <lineage>
        <taxon>Eukaryota</taxon>
        <taxon>Fungi</taxon>
        <taxon>Dikarya</taxon>
        <taxon>Basidiomycota</taxon>
        <taxon>Agaricomycotina</taxon>
        <taxon>Agaricomycetes</taxon>
        <taxon>Russulales</taxon>
        <taxon>Auriscalpiaceae</taxon>
        <taxon>Artomyces</taxon>
    </lineage>
</organism>
<sequence>MAPFKLLSSTFLRGKPASDGPPSLAPPASRSVFPVSYASNSLTTAAALLKDVGEMTSRVPYLKAAAGVLLRIVEINDQIVVYKEQWADVTENLARAAQLVRETSVYCDGRGYSDLPLELQRLLSSLKGDLDDIQQILNQCRSRSKWAQLKLNILRSDMSTRIARCDRKMQNTLDACNAALLFSIRTSQHDKQSKVIDRSCTLLMDNVPSRPQVFHGRDDQIETILRCVAAHPHTPARIAILGPGGIGKTSLALTIVHHSAVQTCYKDAIYYVSCDACTSAAALLAELAKIFKISLDDSVPIDQQVISYLGSCSSCMLCLDNFETTWDQEFQEKLIVESLLSRMTALPRVALLLTMRGEERPAGTAWTRPLLPPLQPFDFDAAKKTFEEISGKWDEWAEMTIKAVECLPLAVTLLAHLAQSLSCQQLWQRWEEKHIASVERYKGHKLTSLELSIRLSLEGSRIKAEPGALLWLSILSILPGGLNLNKAQLFQSIFSNSPDLLQSMVPLMQSSLVYTSMDNRLHTHSLIQYYCQVYHPPVSEHLHEAEMYYVRLAQINSDNQADVYQDKLSEIHNTTFMLCSFAKKAKNMTKEQSLSFINAALAHSIFIARLGLSSESLFNAIVSEDGFLSELQRRQIFIVWAQCLLTLDCADMAKLKLVEILNWCEQNNDIACKGDALYGLGDVAMIQKKKDIALAHYTQALEMHDIASDVEGQAKDLNQIGTLLLFYKNNVNDAEECLVKSHALFKSIDNKIGQGNILWTLGDMCVIKGVFEEGTLYYHKALDIFSKLNSYIGQGDVLQSLGRLSMLFDDNDKAIDYYQRALQLFEQAKHRARQANALRALGEIHRRQGKHSQAFVYHQDALNIYISRNDISEQADSLQWLARLYGSQGQIESAVKTYTKAYDLHEKVEDHNEQGWDLYYLGELYYYNDQLHVARHCWECSFFIHEKCAIDKSTYGNTLYMMGLTYFEQDNTEIGKALDCYRRAFLLCEDETFFPYKGNIMEGFGDLYLYEDQFEAAHEHYWKAIVEYKKTKHFHDQHRVLTNLTELYTKQDKESDAAHCLELMSLILTSQQCI</sequence>
<dbReference type="EMBL" id="MU277275">
    <property type="protein sequence ID" value="KAI0055936.1"/>
    <property type="molecule type" value="Genomic_DNA"/>
</dbReference>
<accession>A0ACB8SJH5</accession>
<reference evidence="1" key="1">
    <citation type="submission" date="2021-03" db="EMBL/GenBank/DDBJ databases">
        <authorList>
            <consortium name="DOE Joint Genome Institute"/>
            <person name="Ahrendt S."/>
            <person name="Looney B.P."/>
            <person name="Miyauchi S."/>
            <person name="Morin E."/>
            <person name="Drula E."/>
            <person name="Courty P.E."/>
            <person name="Chicoki N."/>
            <person name="Fauchery L."/>
            <person name="Kohler A."/>
            <person name="Kuo A."/>
            <person name="Labutti K."/>
            <person name="Pangilinan J."/>
            <person name="Lipzen A."/>
            <person name="Riley R."/>
            <person name="Andreopoulos W."/>
            <person name="He G."/>
            <person name="Johnson J."/>
            <person name="Barry K.W."/>
            <person name="Grigoriev I.V."/>
            <person name="Nagy L."/>
            <person name="Hibbett D."/>
            <person name="Henrissat B."/>
            <person name="Matheny P.B."/>
            <person name="Labbe J."/>
            <person name="Martin F."/>
        </authorList>
    </citation>
    <scope>NUCLEOTIDE SEQUENCE</scope>
    <source>
        <strain evidence="1">HHB10654</strain>
    </source>
</reference>